<evidence type="ECO:0000256" key="6">
    <source>
        <dbReference type="ARBA" id="ARBA00051558"/>
    </source>
</evidence>
<feature type="repeat" description="PPR" evidence="12">
    <location>
        <begin position="71"/>
        <end position="105"/>
    </location>
</feature>
<organism evidence="14 15">
    <name type="scientific">Tagetes erecta</name>
    <name type="common">African marigold</name>
    <dbReference type="NCBI Taxonomy" id="13708"/>
    <lineage>
        <taxon>Eukaryota</taxon>
        <taxon>Viridiplantae</taxon>
        <taxon>Streptophyta</taxon>
        <taxon>Embryophyta</taxon>
        <taxon>Tracheophyta</taxon>
        <taxon>Spermatophyta</taxon>
        <taxon>Magnoliopsida</taxon>
        <taxon>eudicotyledons</taxon>
        <taxon>Gunneridae</taxon>
        <taxon>Pentapetalae</taxon>
        <taxon>asterids</taxon>
        <taxon>campanulids</taxon>
        <taxon>Asterales</taxon>
        <taxon>Asteraceae</taxon>
        <taxon>Asteroideae</taxon>
        <taxon>Heliantheae alliance</taxon>
        <taxon>Tageteae</taxon>
        <taxon>Tagetes</taxon>
    </lineage>
</organism>
<feature type="repeat" description="PPR" evidence="12">
    <location>
        <begin position="336"/>
        <end position="370"/>
    </location>
</feature>
<proteinExistence type="inferred from homology"/>
<comment type="function">
    <text evidence="8">Threonine aldolase involved in threonine degradation to glycine. May play a role in the removal of L-allo-threonine.</text>
</comment>
<dbReference type="FunFam" id="3.90.1150.10:FF:000041">
    <property type="entry name" value="Low-specificity L-threonine aldolase"/>
    <property type="match status" value="1"/>
</dbReference>
<dbReference type="InterPro" id="IPR001597">
    <property type="entry name" value="ArAA_b-elim_lyase/Thr_aldolase"/>
</dbReference>
<dbReference type="GO" id="GO:0003723">
    <property type="term" value="F:RNA binding"/>
    <property type="evidence" value="ECO:0007669"/>
    <property type="project" value="InterPro"/>
</dbReference>
<dbReference type="FunFam" id="1.25.40.10:FF:000212">
    <property type="entry name" value="Pentatricopeptide repeat-containing protein At2g03380, mitochondrial"/>
    <property type="match status" value="1"/>
</dbReference>
<evidence type="ECO:0000313" key="14">
    <source>
        <dbReference type="EMBL" id="KAK1421162.1"/>
    </source>
</evidence>
<comment type="similarity">
    <text evidence="10">Belongs to the PPR family. PCMP-E subfamily.</text>
</comment>
<evidence type="ECO:0000256" key="9">
    <source>
        <dbReference type="ARBA" id="ARBA00060555"/>
    </source>
</evidence>
<evidence type="ECO:0000256" key="10">
    <source>
        <dbReference type="ARBA" id="ARBA00061659"/>
    </source>
</evidence>
<name>A0AAD8KDV7_TARER</name>
<dbReference type="InterPro" id="IPR011990">
    <property type="entry name" value="TPR-like_helical_dom_sf"/>
</dbReference>
<dbReference type="FunFam" id="3.40.640.10:FF:000063">
    <property type="entry name" value="probable low-specificity L-threonine aldolase 1"/>
    <property type="match status" value="1"/>
</dbReference>
<dbReference type="InterPro" id="IPR015422">
    <property type="entry name" value="PyrdxlP-dep_Trfase_small"/>
</dbReference>
<dbReference type="AlphaFoldDB" id="A0AAD8KDV7"/>
<dbReference type="NCBIfam" id="NF007825">
    <property type="entry name" value="PRK10534.1"/>
    <property type="match status" value="1"/>
</dbReference>
<dbReference type="InterPro" id="IPR046960">
    <property type="entry name" value="PPR_At4g14850-like_plant"/>
</dbReference>
<dbReference type="GO" id="GO:0006567">
    <property type="term" value="P:L-threonine catabolic process"/>
    <property type="evidence" value="ECO:0007669"/>
    <property type="project" value="UniProtKB-ARBA"/>
</dbReference>
<dbReference type="Pfam" id="PF20431">
    <property type="entry name" value="E_motif"/>
    <property type="match status" value="1"/>
</dbReference>
<feature type="repeat" description="PPR" evidence="12">
    <location>
        <begin position="468"/>
        <end position="502"/>
    </location>
</feature>
<dbReference type="PANTHER" id="PTHR47926">
    <property type="entry name" value="PENTATRICOPEPTIDE REPEAT-CONTAINING PROTEIN"/>
    <property type="match status" value="1"/>
</dbReference>
<comment type="catalytic activity">
    <reaction evidence="7">
        <text>L-allo-threonine = acetaldehyde + glycine</text>
        <dbReference type="Rhea" id="RHEA:26209"/>
        <dbReference type="ChEBI" id="CHEBI:15343"/>
        <dbReference type="ChEBI" id="CHEBI:57305"/>
        <dbReference type="ChEBI" id="CHEBI:58585"/>
        <dbReference type="EC" id="4.1.2.48"/>
    </reaction>
    <physiologicalReaction direction="left-to-right" evidence="7">
        <dbReference type="Rhea" id="RHEA:26210"/>
    </physiologicalReaction>
</comment>
<feature type="repeat" description="PPR" evidence="12">
    <location>
        <begin position="232"/>
        <end position="262"/>
    </location>
</feature>
<dbReference type="EMBL" id="JAUHHV010000006">
    <property type="protein sequence ID" value="KAK1421162.1"/>
    <property type="molecule type" value="Genomic_DNA"/>
</dbReference>
<evidence type="ECO:0000259" key="13">
    <source>
        <dbReference type="Pfam" id="PF01212"/>
    </source>
</evidence>
<keyword evidence="5" id="KW-0456">Lyase</keyword>
<evidence type="ECO:0000256" key="5">
    <source>
        <dbReference type="ARBA" id="ARBA00023239"/>
    </source>
</evidence>
<dbReference type="Gene3D" id="1.25.40.10">
    <property type="entry name" value="Tetratricopeptide repeat domain"/>
    <property type="match status" value="5"/>
</dbReference>
<feature type="domain" description="Aromatic amino acid beta-eliminating lyase/threonine aldolase" evidence="13">
    <location>
        <begin position="692"/>
        <end position="979"/>
    </location>
</feature>
<comment type="catalytic activity">
    <reaction evidence="6">
        <text>L-threonine = acetaldehyde + glycine</text>
        <dbReference type="Rhea" id="RHEA:19625"/>
        <dbReference type="ChEBI" id="CHEBI:15343"/>
        <dbReference type="ChEBI" id="CHEBI:57305"/>
        <dbReference type="ChEBI" id="CHEBI:57926"/>
        <dbReference type="EC" id="4.1.2.48"/>
    </reaction>
    <physiologicalReaction direction="left-to-right" evidence="6">
        <dbReference type="Rhea" id="RHEA:19626"/>
    </physiologicalReaction>
</comment>
<dbReference type="GO" id="GO:0009451">
    <property type="term" value="P:RNA modification"/>
    <property type="evidence" value="ECO:0007669"/>
    <property type="project" value="InterPro"/>
</dbReference>
<dbReference type="PROSITE" id="PS51375">
    <property type="entry name" value="PPR"/>
    <property type="match status" value="6"/>
</dbReference>
<evidence type="ECO:0000256" key="7">
    <source>
        <dbReference type="ARBA" id="ARBA00052637"/>
    </source>
</evidence>
<dbReference type="Proteomes" id="UP001229421">
    <property type="component" value="Unassembled WGS sequence"/>
</dbReference>
<dbReference type="InterPro" id="IPR015421">
    <property type="entry name" value="PyrdxlP-dep_Trfase_major"/>
</dbReference>
<dbReference type="SUPFAM" id="SSF81901">
    <property type="entry name" value="HCP-like"/>
    <property type="match status" value="1"/>
</dbReference>
<dbReference type="GO" id="GO:0004793">
    <property type="term" value="F:threonine aldolase activity"/>
    <property type="evidence" value="ECO:0007669"/>
    <property type="project" value="UniProtKB-ARBA"/>
</dbReference>
<evidence type="ECO:0000313" key="15">
    <source>
        <dbReference type="Proteomes" id="UP001229421"/>
    </source>
</evidence>
<comment type="similarity">
    <text evidence="2">Belongs to the threonine aldolase family.</text>
</comment>
<evidence type="ECO:0000256" key="2">
    <source>
        <dbReference type="ARBA" id="ARBA00006966"/>
    </source>
</evidence>
<dbReference type="EC" id="4.1.2.48" evidence="11"/>
<gene>
    <name evidence="14" type="ORF">QVD17_23299</name>
</gene>
<evidence type="ECO:0000256" key="4">
    <source>
        <dbReference type="ARBA" id="ARBA00022898"/>
    </source>
</evidence>
<comment type="cofactor">
    <cofactor evidence="1">
        <name>pyridoxal 5'-phosphate</name>
        <dbReference type="ChEBI" id="CHEBI:597326"/>
    </cofactor>
</comment>
<dbReference type="CDD" id="cd06502">
    <property type="entry name" value="TA_like"/>
    <property type="match status" value="1"/>
</dbReference>
<dbReference type="NCBIfam" id="TIGR00756">
    <property type="entry name" value="PPR"/>
    <property type="match status" value="10"/>
</dbReference>
<dbReference type="NCBIfam" id="NF041359">
    <property type="entry name" value="GntG_guanitoxin"/>
    <property type="match status" value="1"/>
</dbReference>
<dbReference type="InterPro" id="IPR002885">
    <property type="entry name" value="PPR_rpt"/>
</dbReference>
<dbReference type="InterPro" id="IPR046848">
    <property type="entry name" value="E_motif"/>
</dbReference>
<keyword evidence="3" id="KW-0677">Repeat</keyword>
<evidence type="ECO:0000256" key="11">
    <source>
        <dbReference type="ARBA" id="ARBA00066573"/>
    </source>
</evidence>
<protein>
    <recommendedName>
        <fullName evidence="11">low-specificity L-threonine aldolase</fullName>
        <ecNumber evidence="11">4.1.2.48</ecNumber>
    </recommendedName>
</protein>
<evidence type="ECO:0000256" key="1">
    <source>
        <dbReference type="ARBA" id="ARBA00001933"/>
    </source>
</evidence>
<dbReference type="Gene3D" id="3.90.1150.10">
    <property type="entry name" value="Aspartate Aminotransferase, domain 1"/>
    <property type="match status" value="1"/>
</dbReference>
<keyword evidence="15" id="KW-1185">Reference proteome</keyword>
<comment type="pathway">
    <text evidence="9">Amino-acid degradation; L-threonine degradation via aldolase pathway; acetaldehyde and glycine from L-threonine: step 1/1.</text>
</comment>
<accession>A0AAD8KDV7</accession>
<dbReference type="InterPro" id="IPR015424">
    <property type="entry name" value="PyrdxlP-dep_Trfase"/>
</dbReference>
<reference evidence="14" key="1">
    <citation type="journal article" date="2023" name="bioRxiv">
        <title>Improved chromosome-level genome assembly for marigold (Tagetes erecta).</title>
        <authorList>
            <person name="Jiang F."/>
            <person name="Yuan L."/>
            <person name="Wang S."/>
            <person name="Wang H."/>
            <person name="Xu D."/>
            <person name="Wang A."/>
            <person name="Fan W."/>
        </authorList>
    </citation>
    <scope>NUCLEOTIDE SEQUENCE</scope>
    <source>
        <strain evidence="14">WSJ</strain>
        <tissue evidence="14">Leaf</tissue>
    </source>
</reference>
<dbReference type="Gene3D" id="3.40.640.10">
    <property type="entry name" value="Type I PLP-dependent aspartate aminotransferase-like (Major domain)"/>
    <property type="match status" value="1"/>
</dbReference>
<feature type="repeat" description="PPR" evidence="12">
    <location>
        <begin position="274"/>
        <end position="308"/>
    </location>
</feature>
<evidence type="ECO:0000256" key="3">
    <source>
        <dbReference type="ARBA" id="ARBA00022737"/>
    </source>
</evidence>
<dbReference type="SUPFAM" id="SSF53383">
    <property type="entry name" value="PLP-dependent transferases"/>
    <property type="match status" value="1"/>
</dbReference>
<comment type="caution">
    <text evidence="14">The sequence shown here is derived from an EMBL/GenBank/DDBJ whole genome shotgun (WGS) entry which is preliminary data.</text>
</comment>
<evidence type="ECO:0000256" key="8">
    <source>
        <dbReference type="ARBA" id="ARBA00058325"/>
    </source>
</evidence>
<dbReference type="InterPro" id="IPR023603">
    <property type="entry name" value="Low_specificity_L-TA-like"/>
</dbReference>
<keyword evidence="4" id="KW-0663">Pyridoxal phosphate</keyword>
<dbReference type="Pfam" id="PF01535">
    <property type="entry name" value="PPR"/>
    <property type="match status" value="8"/>
</dbReference>
<sequence>MMIPWSRLMCNSVTFRTILLPHLHIYTRPYSKPFSQIASNIRILNNKITNLIRNGKLDDARTLFDNSEQRNTVTWNSILSGYVRRRDIANARQLFDEMPERDTVSWNTMISGYVSCGCIKEGKVLFDLMPCRDIVSWNTIISGYAKNGKMDVALSLFDQTPVKNVVTWNAMVTGFLQNGDLIKAVCFFNKMPERDAASLSAIVSGLIHNGELDKAGKILLEISCENDDKIDLVHAYNTLIAGYGQRGRIADARRLFDQMPHPLDCKRSDRFKRNVVSWNSMIMCYVKAKDVLSARILFDEMMERDTCSWNTMINGYIEASDMEEACKLLTKMPHPDVYTWNSIISGYAQIGEVEKAREVFDKMPERNRVSWNSIIAAYEKNKQYNTAIGLFVKMQLEGVISDRHTLSSLLSVCAEIVDIKLGVQIHQQVTKIVTPDVPLNNSLITMYARCGAILEARVIFEQIKYPKDVISWNAMIGGYASHGYANKALQLFGVMKELSVKPTYITFISVLTACANTGLAEEGRMHFKSMVNDFDIEPRVEHFAALVDIMGRSGQLDEAMDVIKGMPIEPDKAVWGALLSACKVHNNIKLACVAAEALIRLEPESSTAYVLLHNMYVDIGQWDDATEIRRLMEKHNIKKAAGYSLVDSSALIRATTVWAKVLKLERAAGHNGRIKNITNSSQIAAMVTRTIDLRSDTVTKPTESMRLAMAKAEVDDDVLIYDPTARKLETEMARITGKEAALFVPSGTMGNLISVLVHCEVRGSEVILGDNSHIHIYENGGISTIGGVHPRPVKNNEDGSIDIALIEAAIRNPEFEICYPRTRLICLENSHANSGGRCLSVEYIDQVGDLAKKHGLKLHIDGARIFNASAALKVPVDRLVQAADSVSVCLSKGLGAPVGSVIVGTKSFIARARILRKTLGGGMRQVGILCAAALVALEENVQKLVTDHMNAKTLAEGLNKINGLSLDIASVETNIVYFEIQKGSHITALKLSKIMQEHGILLMPDSSSRVRIVIHHQVSASDVQYTLSCIKQAMTGVTAENGSN</sequence>
<dbReference type="Pfam" id="PF12854">
    <property type="entry name" value="PPR_1"/>
    <property type="match status" value="2"/>
</dbReference>
<dbReference type="Pfam" id="PF13041">
    <property type="entry name" value="PPR_2"/>
    <property type="match status" value="2"/>
</dbReference>
<feature type="repeat" description="PPR" evidence="12">
    <location>
        <begin position="133"/>
        <end position="167"/>
    </location>
</feature>
<evidence type="ECO:0000256" key="12">
    <source>
        <dbReference type="PROSITE-ProRule" id="PRU00708"/>
    </source>
</evidence>
<dbReference type="Pfam" id="PF01212">
    <property type="entry name" value="Beta_elim_lyase"/>
    <property type="match status" value="1"/>
</dbReference>
<dbReference type="PANTHER" id="PTHR47926:SF468">
    <property type="entry name" value="PENTATRICOPEPTIDE REPEAT-CONTAINING PROTEIN"/>
    <property type="match status" value="1"/>
</dbReference>